<dbReference type="SUPFAM" id="SSF47473">
    <property type="entry name" value="EF-hand"/>
    <property type="match status" value="1"/>
</dbReference>
<dbReference type="AlphaFoldDB" id="A0AA86PLW5"/>
<gene>
    <name evidence="4" type="ORF">HINF_LOCUS24750</name>
    <name evidence="3" type="ORF">HINF_LOCUS29899</name>
</gene>
<dbReference type="Gene3D" id="1.10.238.10">
    <property type="entry name" value="EF-hand"/>
    <property type="match status" value="1"/>
</dbReference>
<reference evidence="4 5" key="2">
    <citation type="submission" date="2024-07" db="EMBL/GenBank/DDBJ databases">
        <authorList>
            <person name="Akdeniz Z."/>
        </authorList>
    </citation>
    <scope>NUCLEOTIDE SEQUENCE [LARGE SCALE GENOMIC DNA]</scope>
</reference>
<dbReference type="EMBL" id="CAXDID020000073">
    <property type="protein sequence ID" value="CAL6015362.1"/>
    <property type="molecule type" value="Genomic_DNA"/>
</dbReference>
<name>A0AA86PLW5_9EUKA</name>
<evidence type="ECO:0000313" key="5">
    <source>
        <dbReference type="Proteomes" id="UP001642409"/>
    </source>
</evidence>
<dbReference type="PANTHER" id="PTHR23048">
    <property type="entry name" value="MYOSIN LIGHT CHAIN 1, 3"/>
    <property type="match status" value="1"/>
</dbReference>
<organism evidence="3">
    <name type="scientific">Hexamita inflata</name>
    <dbReference type="NCBI Taxonomy" id="28002"/>
    <lineage>
        <taxon>Eukaryota</taxon>
        <taxon>Metamonada</taxon>
        <taxon>Diplomonadida</taxon>
        <taxon>Hexamitidae</taxon>
        <taxon>Hexamitinae</taxon>
        <taxon>Hexamita</taxon>
    </lineage>
</organism>
<dbReference type="InterPro" id="IPR002048">
    <property type="entry name" value="EF_hand_dom"/>
</dbReference>
<keyword evidence="5" id="KW-1185">Reference proteome</keyword>
<accession>A0AA86PLW5</accession>
<proteinExistence type="predicted"/>
<dbReference type="PANTHER" id="PTHR23048:SF0">
    <property type="entry name" value="CALMODULIN LIKE 3"/>
    <property type="match status" value="1"/>
</dbReference>
<evidence type="ECO:0000259" key="2">
    <source>
        <dbReference type="PROSITE" id="PS50222"/>
    </source>
</evidence>
<dbReference type="InterPro" id="IPR050230">
    <property type="entry name" value="CALM/Myosin/TropC-like"/>
</dbReference>
<evidence type="ECO:0000256" key="1">
    <source>
        <dbReference type="ARBA" id="ARBA00022737"/>
    </source>
</evidence>
<dbReference type="PROSITE" id="PS50222">
    <property type="entry name" value="EF_HAND_2"/>
    <property type="match status" value="2"/>
</dbReference>
<sequence length="150" mass="16883">MKQTFSAETLKSYALTFKAIDRESRGFIDTDQLMEALYLTGVKSDRKTVIGIIQLLEEGTENTMDLGEFVHFMHVCANARTDDILSVIFYSADFDYTGTINKKKLRKIVGKLGIKMNEDELGNVYQSTADNKDGTISQGMFKALMAELMQ</sequence>
<evidence type="ECO:0000313" key="4">
    <source>
        <dbReference type="EMBL" id="CAL6015362.1"/>
    </source>
</evidence>
<dbReference type="Proteomes" id="UP001642409">
    <property type="component" value="Unassembled WGS sequence"/>
</dbReference>
<feature type="domain" description="EF-hand" evidence="2">
    <location>
        <begin position="80"/>
        <end position="115"/>
    </location>
</feature>
<comment type="caution">
    <text evidence="3">The sequence shown here is derived from an EMBL/GenBank/DDBJ whole genome shotgun (WGS) entry which is preliminary data.</text>
</comment>
<dbReference type="GO" id="GO:0005509">
    <property type="term" value="F:calcium ion binding"/>
    <property type="evidence" value="ECO:0007669"/>
    <property type="project" value="InterPro"/>
</dbReference>
<reference evidence="3" key="1">
    <citation type="submission" date="2023-06" db="EMBL/GenBank/DDBJ databases">
        <authorList>
            <person name="Kurt Z."/>
        </authorList>
    </citation>
    <scope>NUCLEOTIDE SEQUENCE</scope>
</reference>
<feature type="domain" description="EF-hand" evidence="2">
    <location>
        <begin position="8"/>
        <end position="43"/>
    </location>
</feature>
<dbReference type="InterPro" id="IPR011992">
    <property type="entry name" value="EF-hand-dom_pair"/>
</dbReference>
<keyword evidence="1" id="KW-0677">Repeat</keyword>
<dbReference type="EMBL" id="CATOUU010000699">
    <property type="protein sequence ID" value="CAI9942254.1"/>
    <property type="molecule type" value="Genomic_DNA"/>
</dbReference>
<protein>
    <submittedName>
        <fullName evidence="3">EF hand domain-containing protein</fullName>
    </submittedName>
    <submittedName>
        <fullName evidence="4">EF_hand domain-containing protein</fullName>
    </submittedName>
</protein>
<dbReference type="GO" id="GO:0016460">
    <property type="term" value="C:myosin II complex"/>
    <property type="evidence" value="ECO:0007669"/>
    <property type="project" value="TreeGrafter"/>
</dbReference>
<evidence type="ECO:0000313" key="3">
    <source>
        <dbReference type="EMBL" id="CAI9942254.1"/>
    </source>
</evidence>